<gene>
    <name evidence="2" type="ORF">BROFUL_00287</name>
</gene>
<evidence type="ECO:0000313" key="2">
    <source>
        <dbReference type="EMBL" id="KKO20987.1"/>
    </source>
</evidence>
<comment type="caution">
    <text evidence="2">The sequence shown here is derived from an EMBL/GenBank/DDBJ whole genome shotgun (WGS) entry which is preliminary data.</text>
</comment>
<sequence>MSNMEFRIMKFSYPSTFIIPCSLLAIFLYGSLWLCMITFLIHKKYFYRKCKNVSLKTLRSGNYPELVTYPEAYARESQ</sequence>
<dbReference type="Proteomes" id="UP000034954">
    <property type="component" value="Unassembled WGS sequence"/>
</dbReference>
<evidence type="ECO:0000313" key="3">
    <source>
        <dbReference type="Proteomes" id="UP000034954"/>
    </source>
</evidence>
<accession>A0A0M2UYT9</accession>
<feature type="transmembrane region" description="Helical" evidence="1">
    <location>
        <begin position="17"/>
        <end position="41"/>
    </location>
</feature>
<reference evidence="2 3" key="1">
    <citation type="journal article" date="2013" name="BMC Microbiol.">
        <title>Identification of the type II cytochrome c maturation pathway in anammox bacteria by comparative genomics.</title>
        <authorList>
            <person name="Ferousi C."/>
            <person name="Speth D.R."/>
            <person name="Reimann J."/>
            <person name="Op den Camp H.J."/>
            <person name="Allen J.W."/>
            <person name="Keltjens J.T."/>
            <person name="Jetten M.S."/>
        </authorList>
    </citation>
    <scope>NUCLEOTIDE SEQUENCE [LARGE SCALE GENOMIC DNA]</scope>
    <source>
        <strain evidence="2">RU1</strain>
    </source>
</reference>
<keyword evidence="1" id="KW-0472">Membrane</keyword>
<organism evidence="2 3">
    <name type="scientific">Candidatus Brocadia fulgida</name>
    <dbReference type="NCBI Taxonomy" id="380242"/>
    <lineage>
        <taxon>Bacteria</taxon>
        <taxon>Pseudomonadati</taxon>
        <taxon>Planctomycetota</taxon>
        <taxon>Candidatus Brocadiia</taxon>
        <taxon>Candidatus Brocadiales</taxon>
        <taxon>Candidatus Brocadiaceae</taxon>
        <taxon>Candidatus Brocadia</taxon>
    </lineage>
</organism>
<protein>
    <submittedName>
        <fullName evidence="2">Uncharacterized protein</fullName>
    </submittedName>
</protein>
<dbReference type="EMBL" id="LAQJ01000033">
    <property type="protein sequence ID" value="KKO20987.1"/>
    <property type="molecule type" value="Genomic_DNA"/>
</dbReference>
<proteinExistence type="predicted"/>
<keyword evidence="1" id="KW-1133">Transmembrane helix</keyword>
<name>A0A0M2UYT9_9BACT</name>
<dbReference type="AlphaFoldDB" id="A0A0M2UYT9"/>
<evidence type="ECO:0000256" key="1">
    <source>
        <dbReference type="SAM" id="Phobius"/>
    </source>
</evidence>
<keyword evidence="3" id="KW-1185">Reference proteome</keyword>
<keyword evidence="1" id="KW-0812">Transmembrane</keyword>